<reference evidence="1 2" key="1">
    <citation type="journal article" date="2014" name="BMC Genomics">
        <title>Comparative genome sequencing reveals chemotype-specific gene clusters in the toxigenic black mold Stachybotrys.</title>
        <authorList>
            <person name="Semeiks J."/>
            <person name="Borek D."/>
            <person name="Otwinowski Z."/>
            <person name="Grishin N.V."/>
        </authorList>
    </citation>
    <scope>NUCLEOTIDE SEQUENCE [LARGE SCALE GENOMIC DNA]</scope>
    <source>
        <strain evidence="2">CBS 109288 / IBT 7711</strain>
    </source>
</reference>
<dbReference type="AlphaFoldDB" id="A0A084B5K5"/>
<dbReference type="HOGENOM" id="CLU_069883_0_0_1"/>
<name>A0A084B5K5_STACB</name>
<dbReference type="EMBL" id="KL648012">
    <property type="protein sequence ID" value="KEY72834.1"/>
    <property type="molecule type" value="Genomic_DNA"/>
</dbReference>
<organism evidence="1 2">
    <name type="scientific">Stachybotrys chartarum (strain CBS 109288 / IBT 7711)</name>
    <name type="common">Toxic black mold</name>
    <name type="synonym">Stilbospora chartarum</name>
    <dbReference type="NCBI Taxonomy" id="1280523"/>
    <lineage>
        <taxon>Eukaryota</taxon>
        <taxon>Fungi</taxon>
        <taxon>Dikarya</taxon>
        <taxon>Ascomycota</taxon>
        <taxon>Pezizomycotina</taxon>
        <taxon>Sordariomycetes</taxon>
        <taxon>Hypocreomycetidae</taxon>
        <taxon>Hypocreales</taxon>
        <taxon>Stachybotryaceae</taxon>
        <taxon>Stachybotrys</taxon>
    </lineage>
</organism>
<proteinExistence type="predicted"/>
<keyword evidence="2" id="KW-1185">Reference proteome</keyword>
<sequence length="342" mass="38640">MLHSPQISSEASSLAAIRSIVEQARDRTKHAAIEALKKQIRKMKEAGRNELVQDLFRAGIRAGLMNTLTIFLEQHHAELLTYGFALIQRDSETVKYAFAEPMAVHAVMEYLRSEEADDYHRLMHQWLINTQDDNAPAMFGKSMECRSIACFQQTTFDCGLLGLLNQSTRRDALLLLLVRVHELALPRSPTFYDRSTPATSWGWMERYRNSYASASNPAPLFMFPASDAGPDLIKTGRHTQFKDGMKTLLDSEWPDRNSRDKELQHWKGTPFLLILISTGSKVKQSKVEEWVKTKANSTSQNSFFCVLDEKVAGEVWGQDFVALAKTIKGSKPGNRDIGAVEK</sequence>
<evidence type="ECO:0000313" key="1">
    <source>
        <dbReference type="EMBL" id="KEY72834.1"/>
    </source>
</evidence>
<evidence type="ECO:0000313" key="2">
    <source>
        <dbReference type="Proteomes" id="UP000028045"/>
    </source>
</evidence>
<dbReference type="OrthoDB" id="5065752at2759"/>
<protein>
    <submittedName>
        <fullName evidence="1">Uncharacterized protein</fullName>
    </submittedName>
</protein>
<accession>A0A084B5K5</accession>
<gene>
    <name evidence="1" type="ORF">S7711_10837</name>
</gene>
<dbReference type="Proteomes" id="UP000028045">
    <property type="component" value="Unassembled WGS sequence"/>
</dbReference>